<feature type="chain" id="PRO_5046345863" evidence="1">
    <location>
        <begin position="25"/>
        <end position="214"/>
    </location>
</feature>
<evidence type="ECO:0000313" key="3">
    <source>
        <dbReference type="Proteomes" id="UP000707138"/>
    </source>
</evidence>
<sequence>MMNYKAWCCAVLLAGALTASSVQAAGLRTVELSAKDVPAGFTAGSTEGKALFVGRTDMTARAAFMDMGLLSAHSFLLNYKDNDVVKYAWIGDVRLGDQGLQRLGVNGSMPVISAQGKDLEASSLPEVAAVVNSGRANILAPYTVVEPLKEIKKGLYTGTLQVATNEKGVTYKEVLHMVVYDNIYFGPTLRILAIAGDDDALLWPKLKQMMNVTK</sequence>
<proteinExistence type="predicted"/>
<reference evidence="2 3" key="1">
    <citation type="journal article" date="2021" name="Sci. Rep.">
        <title>The distribution of antibiotic resistance genes in chicken gut microbiota commensals.</title>
        <authorList>
            <person name="Juricova H."/>
            <person name="Matiasovicova J."/>
            <person name="Kubasova T."/>
            <person name="Cejkova D."/>
            <person name="Rychlik I."/>
        </authorList>
    </citation>
    <scope>NUCLEOTIDE SEQUENCE [LARGE SCALE GENOMIC DNA]</scope>
    <source>
        <strain evidence="2 3">An537</strain>
    </source>
</reference>
<evidence type="ECO:0000313" key="2">
    <source>
        <dbReference type="EMBL" id="MBM6912154.1"/>
    </source>
</evidence>
<gene>
    <name evidence="2" type="ORF">H6A01_02255</name>
</gene>
<evidence type="ECO:0000256" key="1">
    <source>
        <dbReference type="SAM" id="SignalP"/>
    </source>
</evidence>
<organism evidence="2 3">
    <name type="scientific">Veillonella magna</name>
    <dbReference type="NCBI Taxonomy" id="464322"/>
    <lineage>
        <taxon>Bacteria</taxon>
        <taxon>Bacillati</taxon>
        <taxon>Bacillota</taxon>
        <taxon>Negativicutes</taxon>
        <taxon>Veillonellales</taxon>
        <taxon>Veillonellaceae</taxon>
        <taxon>Veillonella</taxon>
    </lineage>
</organism>
<keyword evidence="1" id="KW-0732">Signal</keyword>
<feature type="signal peptide" evidence="1">
    <location>
        <begin position="1"/>
        <end position="24"/>
    </location>
</feature>
<dbReference type="EMBL" id="JACJLA010000003">
    <property type="protein sequence ID" value="MBM6912154.1"/>
    <property type="molecule type" value="Genomic_DNA"/>
</dbReference>
<dbReference type="Proteomes" id="UP000707138">
    <property type="component" value="Unassembled WGS sequence"/>
</dbReference>
<comment type="caution">
    <text evidence="2">The sequence shown here is derived from an EMBL/GenBank/DDBJ whole genome shotgun (WGS) entry which is preliminary data.</text>
</comment>
<name>A0ABS2GG88_9FIRM</name>
<dbReference type="RefSeq" id="WP_205087413.1">
    <property type="nucleotide sequence ID" value="NZ_JACJLA010000003.1"/>
</dbReference>
<accession>A0ABS2GG88</accession>
<protein>
    <submittedName>
        <fullName evidence="2">Uncharacterized protein</fullName>
    </submittedName>
</protein>
<keyword evidence="3" id="KW-1185">Reference proteome</keyword>